<dbReference type="FunFam" id="2.40.10.10:FF:000034">
    <property type="entry name" value="Eupolytin"/>
    <property type="match status" value="1"/>
</dbReference>
<accession>A0A6H5IBE5</accession>
<dbReference type="Pfam" id="PF00089">
    <property type="entry name" value="Trypsin"/>
    <property type="match status" value="1"/>
</dbReference>
<dbReference type="SUPFAM" id="SSF50494">
    <property type="entry name" value="Trypsin-like serine proteases"/>
    <property type="match status" value="1"/>
</dbReference>
<dbReference type="PRINTS" id="PR00722">
    <property type="entry name" value="CHYMOTRYPSIN"/>
</dbReference>
<dbReference type="CDD" id="cd00190">
    <property type="entry name" value="Tryp_SPc"/>
    <property type="match status" value="1"/>
</dbReference>
<dbReference type="InterPro" id="IPR001254">
    <property type="entry name" value="Trypsin_dom"/>
</dbReference>
<dbReference type="InterPro" id="IPR018114">
    <property type="entry name" value="TRYPSIN_HIS"/>
</dbReference>
<reference evidence="8 9" key="1">
    <citation type="submission" date="2020-02" db="EMBL/GenBank/DDBJ databases">
        <authorList>
            <person name="Ferguson B K."/>
        </authorList>
    </citation>
    <scope>NUCLEOTIDE SEQUENCE [LARGE SCALE GENOMIC DNA]</scope>
</reference>
<evidence type="ECO:0000256" key="6">
    <source>
        <dbReference type="SAM" id="Phobius"/>
    </source>
</evidence>
<feature type="transmembrane region" description="Helical" evidence="6">
    <location>
        <begin position="36"/>
        <end position="58"/>
    </location>
</feature>
<keyword evidence="6" id="KW-0812">Transmembrane</keyword>
<evidence type="ECO:0000313" key="9">
    <source>
        <dbReference type="Proteomes" id="UP000479190"/>
    </source>
</evidence>
<dbReference type="InterPro" id="IPR043504">
    <property type="entry name" value="Peptidase_S1_PA_chymotrypsin"/>
</dbReference>
<dbReference type="OrthoDB" id="60866at2759"/>
<keyword evidence="6" id="KW-0472">Membrane</keyword>
<dbReference type="InterPro" id="IPR050430">
    <property type="entry name" value="Peptidase_S1"/>
</dbReference>
<dbReference type="InterPro" id="IPR001314">
    <property type="entry name" value="Peptidase_S1A"/>
</dbReference>
<keyword evidence="9" id="KW-1185">Reference proteome</keyword>
<dbReference type="InterPro" id="IPR009003">
    <property type="entry name" value="Peptidase_S1_PA"/>
</dbReference>
<evidence type="ECO:0000256" key="3">
    <source>
        <dbReference type="ARBA" id="ARBA00022801"/>
    </source>
</evidence>
<keyword evidence="2" id="KW-0645">Protease</keyword>
<organism evidence="8 9">
    <name type="scientific">Trichogramma brassicae</name>
    <dbReference type="NCBI Taxonomy" id="86971"/>
    <lineage>
        <taxon>Eukaryota</taxon>
        <taxon>Metazoa</taxon>
        <taxon>Ecdysozoa</taxon>
        <taxon>Arthropoda</taxon>
        <taxon>Hexapoda</taxon>
        <taxon>Insecta</taxon>
        <taxon>Pterygota</taxon>
        <taxon>Neoptera</taxon>
        <taxon>Endopterygota</taxon>
        <taxon>Hymenoptera</taxon>
        <taxon>Apocrita</taxon>
        <taxon>Proctotrupomorpha</taxon>
        <taxon>Chalcidoidea</taxon>
        <taxon>Trichogrammatidae</taxon>
        <taxon>Trichogramma</taxon>
    </lineage>
</organism>
<dbReference type="EMBL" id="CADCXV010000683">
    <property type="protein sequence ID" value="CAB0032567.1"/>
    <property type="molecule type" value="Genomic_DNA"/>
</dbReference>
<evidence type="ECO:0000256" key="4">
    <source>
        <dbReference type="ARBA" id="ARBA00022825"/>
    </source>
</evidence>
<dbReference type="PANTHER" id="PTHR24276">
    <property type="entry name" value="POLYSERASE-RELATED"/>
    <property type="match status" value="1"/>
</dbReference>
<feature type="domain" description="Peptidase S1" evidence="7">
    <location>
        <begin position="98"/>
        <end position="319"/>
    </location>
</feature>
<keyword evidence="5" id="KW-1015">Disulfide bond</keyword>
<evidence type="ECO:0000259" key="7">
    <source>
        <dbReference type="PROSITE" id="PS50240"/>
    </source>
</evidence>
<proteinExistence type="inferred from homology"/>
<sequence length="329" mass="36230">MAGAHDQERKSLVMAEHIRRHGAKLDEMEMSRPKGAVISLALGLTVTAFMAVLIACRLRVVKRRGRGRGGEFSHDADYLVNGMYFKASCESGDEHTRIVDGKEAPDGAFPYMVSLRKDLKHRCGGSIIADRWILTAAHCIKDLKGDEILVVAGSNQLDSGGQAYQSVKLIAHPKFSMQLGVKNDVGLILVNETIKLSDKVKPISLPDSDIDENNYPAVISGWGRLEANGEVPNNLQYMTTCLLSTSSCWWKIPFLGKGNICTFTKRGQGNCNGDSGSPLVSDDVQVGIVSFVIMTCAMGFPDVYTRVWTYRDWIDEQMVQYNSYSVGKI</sequence>
<dbReference type="GO" id="GO:0004252">
    <property type="term" value="F:serine-type endopeptidase activity"/>
    <property type="evidence" value="ECO:0007669"/>
    <property type="project" value="InterPro"/>
</dbReference>
<keyword evidence="4" id="KW-0720">Serine protease</keyword>
<evidence type="ECO:0000256" key="1">
    <source>
        <dbReference type="ARBA" id="ARBA00007664"/>
    </source>
</evidence>
<evidence type="ECO:0000313" key="8">
    <source>
        <dbReference type="EMBL" id="CAB0032567.1"/>
    </source>
</evidence>
<gene>
    <name evidence="8" type="ORF">TBRA_LOCUS4498</name>
</gene>
<keyword evidence="6" id="KW-1133">Transmembrane helix</keyword>
<name>A0A6H5IBE5_9HYME</name>
<comment type="similarity">
    <text evidence="1">Belongs to the peptidase S1 family.</text>
</comment>
<dbReference type="PROSITE" id="PS50240">
    <property type="entry name" value="TRYPSIN_DOM"/>
    <property type="match status" value="1"/>
</dbReference>
<dbReference type="AlphaFoldDB" id="A0A6H5IBE5"/>
<dbReference type="GO" id="GO:0006508">
    <property type="term" value="P:proteolysis"/>
    <property type="evidence" value="ECO:0007669"/>
    <property type="project" value="UniProtKB-KW"/>
</dbReference>
<dbReference type="SMART" id="SM00020">
    <property type="entry name" value="Tryp_SPc"/>
    <property type="match status" value="1"/>
</dbReference>
<evidence type="ECO:0000256" key="5">
    <source>
        <dbReference type="ARBA" id="ARBA00023157"/>
    </source>
</evidence>
<protein>
    <recommendedName>
        <fullName evidence="7">Peptidase S1 domain-containing protein</fullName>
    </recommendedName>
</protein>
<dbReference type="Gene3D" id="2.40.10.10">
    <property type="entry name" value="Trypsin-like serine proteases"/>
    <property type="match status" value="2"/>
</dbReference>
<keyword evidence="3" id="KW-0378">Hydrolase</keyword>
<dbReference type="PANTHER" id="PTHR24276:SF96">
    <property type="entry name" value="PEPTIDASE S1 DOMAIN-CONTAINING PROTEIN"/>
    <property type="match status" value="1"/>
</dbReference>
<dbReference type="Proteomes" id="UP000479190">
    <property type="component" value="Unassembled WGS sequence"/>
</dbReference>
<dbReference type="PROSITE" id="PS00134">
    <property type="entry name" value="TRYPSIN_HIS"/>
    <property type="match status" value="1"/>
</dbReference>
<evidence type="ECO:0000256" key="2">
    <source>
        <dbReference type="ARBA" id="ARBA00022670"/>
    </source>
</evidence>